<dbReference type="GeneID" id="38782384"/>
<feature type="domain" description="Fungal-type protein kinase" evidence="1">
    <location>
        <begin position="5"/>
        <end position="72"/>
    </location>
</feature>
<gene>
    <name evidence="2" type="ORF">SCP_0706540</name>
</gene>
<proteinExistence type="predicted"/>
<reference evidence="2 3" key="1">
    <citation type="journal article" date="2018" name="Sci. Rep.">
        <title>Genome sequence of the cauliflower mushroom Sparassis crispa (Hanabiratake) and its association with beneficial usage.</title>
        <authorList>
            <person name="Kiyama R."/>
            <person name="Furutani Y."/>
            <person name="Kawaguchi K."/>
            <person name="Nakanishi T."/>
        </authorList>
    </citation>
    <scope>NUCLEOTIDE SEQUENCE [LARGE SCALE GENOMIC DNA]</scope>
</reference>
<dbReference type="AlphaFoldDB" id="A0A401GTC4"/>
<dbReference type="InParanoid" id="A0A401GTC4"/>
<dbReference type="RefSeq" id="XP_027616380.1">
    <property type="nucleotide sequence ID" value="XM_027760579.1"/>
</dbReference>
<dbReference type="Pfam" id="PF17667">
    <property type="entry name" value="Pkinase_fungal"/>
    <property type="match status" value="1"/>
</dbReference>
<dbReference type="Proteomes" id="UP000287166">
    <property type="component" value="Unassembled WGS sequence"/>
</dbReference>
<evidence type="ECO:0000313" key="2">
    <source>
        <dbReference type="EMBL" id="GBE85467.1"/>
    </source>
</evidence>
<dbReference type="InterPro" id="IPR040976">
    <property type="entry name" value="Pkinase_fungal"/>
</dbReference>
<organism evidence="2 3">
    <name type="scientific">Sparassis crispa</name>
    <dbReference type="NCBI Taxonomy" id="139825"/>
    <lineage>
        <taxon>Eukaryota</taxon>
        <taxon>Fungi</taxon>
        <taxon>Dikarya</taxon>
        <taxon>Basidiomycota</taxon>
        <taxon>Agaricomycotina</taxon>
        <taxon>Agaricomycetes</taxon>
        <taxon>Polyporales</taxon>
        <taxon>Sparassidaceae</taxon>
        <taxon>Sparassis</taxon>
    </lineage>
</organism>
<protein>
    <recommendedName>
        <fullName evidence="1">Fungal-type protein kinase domain-containing protein</fullName>
    </recommendedName>
</protein>
<evidence type="ECO:0000313" key="3">
    <source>
        <dbReference type="Proteomes" id="UP000287166"/>
    </source>
</evidence>
<name>A0A401GTC4_9APHY</name>
<dbReference type="OrthoDB" id="5584477at2759"/>
<keyword evidence="3" id="KW-1185">Reference proteome</keyword>
<comment type="caution">
    <text evidence="2">The sequence shown here is derived from an EMBL/GenBank/DDBJ whole genome shotgun (WGS) entry which is preliminary data.</text>
</comment>
<accession>A0A401GTC4</accession>
<sequence length="88" mass="10128">MYDPDTQRSVLNDFDLAVVREGSEEEREPAGKMRTGTVPFMALDLLMPGYYGGKIARLYRHDLESFVWVLPFVLLRNYSPDQDAQLDT</sequence>
<dbReference type="EMBL" id="BFAD01000007">
    <property type="protein sequence ID" value="GBE85467.1"/>
    <property type="molecule type" value="Genomic_DNA"/>
</dbReference>
<evidence type="ECO:0000259" key="1">
    <source>
        <dbReference type="Pfam" id="PF17667"/>
    </source>
</evidence>